<dbReference type="EnsemblMetazoa" id="OVOC4778.1">
    <property type="protein sequence ID" value="OVOC4778.1"/>
    <property type="gene ID" value="WBGene00241587"/>
</dbReference>
<reference evidence="1" key="2">
    <citation type="submission" date="2022-06" db="UniProtKB">
        <authorList>
            <consortium name="EnsemblMetazoa"/>
        </authorList>
    </citation>
    <scope>IDENTIFICATION</scope>
</reference>
<name>A0A8R1XV01_ONCVO</name>
<dbReference type="EMBL" id="CMVM020000144">
    <property type="status" value="NOT_ANNOTATED_CDS"/>
    <property type="molecule type" value="Genomic_DNA"/>
</dbReference>
<accession>A0A8R1XV01</accession>
<evidence type="ECO:0000313" key="1">
    <source>
        <dbReference type="EnsemblMetazoa" id="OVOC4778.1"/>
    </source>
</evidence>
<dbReference type="AlphaFoldDB" id="A0A8R1XV01"/>
<protein>
    <submittedName>
        <fullName evidence="1">Uncharacterized protein</fullName>
    </submittedName>
</protein>
<dbReference type="Proteomes" id="UP000024404">
    <property type="component" value="Unassembled WGS sequence"/>
</dbReference>
<proteinExistence type="predicted"/>
<evidence type="ECO:0000313" key="2">
    <source>
        <dbReference type="Proteomes" id="UP000024404"/>
    </source>
</evidence>
<organism evidence="1 2">
    <name type="scientific">Onchocerca volvulus</name>
    <dbReference type="NCBI Taxonomy" id="6282"/>
    <lineage>
        <taxon>Eukaryota</taxon>
        <taxon>Metazoa</taxon>
        <taxon>Ecdysozoa</taxon>
        <taxon>Nematoda</taxon>
        <taxon>Chromadorea</taxon>
        <taxon>Rhabditida</taxon>
        <taxon>Spirurina</taxon>
        <taxon>Spiruromorpha</taxon>
        <taxon>Filarioidea</taxon>
        <taxon>Onchocercidae</taxon>
        <taxon>Onchocerca</taxon>
    </lineage>
</organism>
<reference evidence="2" key="1">
    <citation type="submission" date="2013-10" db="EMBL/GenBank/DDBJ databases">
        <title>Genome sequencing of Onchocerca volvulus.</title>
        <authorList>
            <person name="Cotton J."/>
            <person name="Tsai J."/>
            <person name="Stanley E."/>
            <person name="Tracey A."/>
            <person name="Holroyd N."/>
            <person name="Lustigman S."/>
            <person name="Berriman M."/>
        </authorList>
    </citation>
    <scope>NUCLEOTIDE SEQUENCE</scope>
</reference>
<sequence length="62" mass="7374">MKQIATPLRLKDNRIWQPSRYCNIWLGIKGRIVVDQIKSIFNFIKTSPQLKEHFLAVQFSEQ</sequence>
<keyword evidence="2" id="KW-1185">Reference proteome</keyword>